<keyword evidence="2" id="KW-0150">Chloroplast</keyword>
<reference evidence="2" key="1">
    <citation type="journal article" date="1988" name="Mol. Gen. Genet.">
        <title>Deletions/insertions, short inverted repeats, sequences resembling att-lambda, and frame shift mutated open reading frames are involved in chloroplast DNA differences in the genus Oenothera subsection Munzia.</title>
        <authorList>
            <person name="Vom Stein J."/>
            <person name="Hachtel W."/>
        </authorList>
    </citation>
    <scope>NUCLEOTIDE SEQUENCE</scope>
    <source>
        <strain evidence="2">subsection Munzia 'Erlangen' Haustein</strain>
    </source>
</reference>
<sequence length="35" mass="3975">MSPLCLSLVGSGLHLSVMHLLFHVFLFLFDSFLRP</sequence>
<feature type="transmembrane region" description="Helical" evidence="1">
    <location>
        <begin position="6"/>
        <end position="29"/>
    </location>
</feature>
<keyword evidence="2" id="KW-0934">Plastid</keyword>
<evidence type="ECO:0000313" key="2">
    <source>
        <dbReference type="EMBL" id="CAA31335.1"/>
    </source>
</evidence>
<proteinExistence type="predicted"/>
<dbReference type="AlphaFoldDB" id="Q32745"/>
<protein>
    <submittedName>
        <fullName evidence="2">Chloroplast DNA upstream tRNA-Leu (UAA) containing deletion/insertion</fullName>
    </submittedName>
</protein>
<geneLocation type="chloroplast" evidence="2"/>
<evidence type="ECO:0000256" key="1">
    <source>
        <dbReference type="SAM" id="Phobius"/>
    </source>
</evidence>
<keyword evidence="1" id="KW-0472">Membrane</keyword>
<keyword evidence="1" id="KW-0812">Transmembrane</keyword>
<accession>Q32745</accession>
<dbReference type="EMBL" id="X12858">
    <property type="protein sequence ID" value="CAA31335.1"/>
    <property type="molecule type" value="Genomic_DNA"/>
</dbReference>
<name>Q32745_OENOD</name>
<keyword evidence="1" id="KW-1133">Transmembrane helix</keyword>
<organism evidence="2">
    <name type="scientific">Oenothera odorata</name>
    <name type="common">Evening primrose</name>
    <dbReference type="NCBI Taxonomy" id="3951"/>
    <lineage>
        <taxon>Eukaryota</taxon>
        <taxon>Viridiplantae</taxon>
        <taxon>Streptophyta</taxon>
        <taxon>Embryophyta</taxon>
        <taxon>Tracheophyta</taxon>
        <taxon>Spermatophyta</taxon>
        <taxon>Magnoliopsida</taxon>
        <taxon>eudicotyledons</taxon>
        <taxon>Gunneridae</taxon>
        <taxon>Pentapetalae</taxon>
        <taxon>rosids</taxon>
        <taxon>malvids</taxon>
        <taxon>Myrtales</taxon>
        <taxon>Onagraceae</taxon>
        <taxon>Onagroideae</taxon>
        <taxon>Onagreae</taxon>
        <taxon>Oenothera</taxon>
    </lineage>
</organism>